<sequence length="304" mass="32665">MTKRNTLLGALALTSAAALALTGCAGGTDDAGSANGSDNAAADRPITIAVFNGWDEGIAASELWKAVLEEQGYEVELEYADPAAVYNGISSGDYDLTLDTWLPLTHADYIDEYGDDMVDLGAWNTEAKLTFAVNEDAPIDSLEELADNAELFGNQIIGIESGSGLATVTDAAVIPGYGLEAFDHVTSSTPAMLTELDTATNAGENILVTLWRPHWAYDAYPIKDLEDPQGLLGDAEGIHSFASTTFEEDFPEVFAWLSAFEMDSETLYSLENVMFNENDSDDYEAIVADWMAANEEYVTSLTAE</sequence>
<evidence type="ECO:0000313" key="8">
    <source>
        <dbReference type="Proteomes" id="UP000648352"/>
    </source>
</evidence>
<keyword evidence="4" id="KW-0472">Membrane</keyword>
<dbReference type="Pfam" id="PF04069">
    <property type="entry name" value="OpuAC"/>
    <property type="match status" value="1"/>
</dbReference>
<dbReference type="PANTHER" id="PTHR47737:SF1">
    <property type="entry name" value="GLYCINE BETAINE_PROLINE BETAINE TRANSPORT SYSTEM PERMEASE PROTEIN PROW"/>
    <property type="match status" value="1"/>
</dbReference>
<accession>A0ABR8S4K4</accession>
<evidence type="ECO:0000256" key="4">
    <source>
        <dbReference type="ARBA" id="ARBA00023136"/>
    </source>
</evidence>
<evidence type="ECO:0000313" key="7">
    <source>
        <dbReference type="EMBL" id="MBD7958416.1"/>
    </source>
</evidence>
<dbReference type="EMBL" id="JACSQP010000008">
    <property type="protein sequence ID" value="MBD7958416.1"/>
    <property type="molecule type" value="Genomic_DNA"/>
</dbReference>
<proteinExistence type="predicted"/>
<feature type="signal peptide" evidence="5">
    <location>
        <begin position="1"/>
        <end position="20"/>
    </location>
</feature>
<dbReference type="InterPro" id="IPR007210">
    <property type="entry name" value="ABC_Gly_betaine_transp_sub-bd"/>
</dbReference>
<comment type="caution">
    <text evidence="7">The sequence shown here is derived from an EMBL/GenBank/DDBJ whole genome shotgun (WGS) entry which is preliminary data.</text>
</comment>
<keyword evidence="2" id="KW-0813">Transport</keyword>
<feature type="chain" id="PRO_5047327598" evidence="5">
    <location>
        <begin position="21"/>
        <end position="304"/>
    </location>
</feature>
<keyword evidence="5" id="KW-0732">Signal</keyword>
<dbReference type="Proteomes" id="UP000648352">
    <property type="component" value="Unassembled WGS sequence"/>
</dbReference>
<keyword evidence="3" id="KW-1003">Cell membrane</keyword>
<dbReference type="RefSeq" id="WP_191719616.1">
    <property type="nucleotide sequence ID" value="NZ_JACSQP010000008.1"/>
</dbReference>
<dbReference type="SUPFAM" id="SSF53850">
    <property type="entry name" value="Periplasmic binding protein-like II"/>
    <property type="match status" value="1"/>
</dbReference>
<reference evidence="7 8" key="1">
    <citation type="submission" date="2020-08" db="EMBL/GenBank/DDBJ databases">
        <title>A Genomic Blueprint of the Chicken Gut Microbiome.</title>
        <authorList>
            <person name="Gilroy R."/>
            <person name="Ravi A."/>
            <person name="Getino M."/>
            <person name="Pursley I."/>
            <person name="Horton D.L."/>
            <person name="Alikhan N.-F."/>
            <person name="Baker D."/>
            <person name="Gharbi K."/>
            <person name="Hall N."/>
            <person name="Watson M."/>
            <person name="Adriaenssens E.M."/>
            <person name="Foster-Nyarko E."/>
            <person name="Jarju S."/>
            <person name="Secka A."/>
            <person name="Antonio M."/>
            <person name="Oren A."/>
            <person name="Chaudhuri R."/>
            <person name="La Ragione R.M."/>
            <person name="Hildebrand F."/>
            <person name="Pallen M.J."/>
        </authorList>
    </citation>
    <scope>NUCLEOTIDE SEQUENCE [LARGE SCALE GENOMIC DNA]</scope>
    <source>
        <strain evidence="7 8">Sa4CUA7</strain>
    </source>
</reference>
<evidence type="ECO:0000256" key="3">
    <source>
        <dbReference type="ARBA" id="ARBA00022475"/>
    </source>
</evidence>
<gene>
    <name evidence="7" type="ORF">H9651_12260</name>
</gene>
<dbReference type="CDD" id="cd13639">
    <property type="entry name" value="PBP2_OpuAC_like"/>
    <property type="match status" value="1"/>
</dbReference>
<dbReference type="Gene3D" id="3.40.190.10">
    <property type="entry name" value="Periplasmic binding protein-like II"/>
    <property type="match status" value="1"/>
</dbReference>
<comment type="subcellular location">
    <subcellularLocation>
        <location evidence="1">Cell membrane</location>
    </subcellularLocation>
</comment>
<evidence type="ECO:0000256" key="1">
    <source>
        <dbReference type="ARBA" id="ARBA00004236"/>
    </source>
</evidence>
<dbReference type="Gene3D" id="3.40.190.100">
    <property type="entry name" value="Glycine betaine-binding periplasmic protein, domain 2"/>
    <property type="match status" value="1"/>
</dbReference>
<dbReference type="PANTHER" id="PTHR47737">
    <property type="entry name" value="GLYCINE BETAINE/PROLINE BETAINE TRANSPORT SYSTEM PERMEASE PROTEIN PROW"/>
    <property type="match status" value="1"/>
</dbReference>
<dbReference type="PROSITE" id="PS51257">
    <property type="entry name" value="PROKAR_LIPOPROTEIN"/>
    <property type="match status" value="1"/>
</dbReference>
<name>A0ABR8S4K4_9MICO</name>
<evidence type="ECO:0000259" key="6">
    <source>
        <dbReference type="Pfam" id="PF04069"/>
    </source>
</evidence>
<evidence type="ECO:0000256" key="5">
    <source>
        <dbReference type="SAM" id="SignalP"/>
    </source>
</evidence>
<keyword evidence="8" id="KW-1185">Reference proteome</keyword>
<protein>
    <submittedName>
        <fullName evidence="7">Glycine betaine ABC transporter substrate-binding protein</fullName>
    </submittedName>
</protein>
<organism evidence="7 8">
    <name type="scientific">Microbacterium pullorum</name>
    <dbReference type="NCBI Taxonomy" id="2762236"/>
    <lineage>
        <taxon>Bacteria</taxon>
        <taxon>Bacillati</taxon>
        <taxon>Actinomycetota</taxon>
        <taxon>Actinomycetes</taxon>
        <taxon>Micrococcales</taxon>
        <taxon>Microbacteriaceae</taxon>
        <taxon>Microbacterium</taxon>
    </lineage>
</organism>
<evidence type="ECO:0000256" key="2">
    <source>
        <dbReference type="ARBA" id="ARBA00022448"/>
    </source>
</evidence>
<feature type="domain" description="ABC-type glycine betaine transport system substrate-binding" evidence="6">
    <location>
        <begin position="45"/>
        <end position="292"/>
    </location>
</feature>